<evidence type="ECO:0000259" key="5">
    <source>
        <dbReference type="Pfam" id="PF23036"/>
    </source>
</evidence>
<evidence type="ECO:0000256" key="1">
    <source>
        <dbReference type="ARBA" id="ARBA00004555"/>
    </source>
</evidence>
<dbReference type="GO" id="GO:0006891">
    <property type="term" value="P:intra-Golgi vesicle-mediated transport"/>
    <property type="evidence" value="ECO:0007669"/>
    <property type="project" value="TreeGrafter"/>
</dbReference>
<gene>
    <name evidence="7" type="ORF">LAESUDRAFT_809238</name>
</gene>
<proteinExistence type="predicted"/>
<dbReference type="Pfam" id="PF23036">
    <property type="entry name" value="TRAPPC10_1st"/>
    <property type="match status" value="1"/>
</dbReference>
<protein>
    <recommendedName>
        <fullName evidence="9">Trafficking protein particle complex subunit 10</fullName>
    </recommendedName>
</protein>
<dbReference type="STRING" id="1314785.A0A165H5H4"/>
<keyword evidence="2" id="KW-0813">Transport</keyword>
<dbReference type="GO" id="GO:0005829">
    <property type="term" value="C:cytosol"/>
    <property type="evidence" value="ECO:0007669"/>
    <property type="project" value="GOC"/>
</dbReference>
<dbReference type="InterPro" id="IPR045126">
    <property type="entry name" value="TRAPPC10/Trs130"/>
</dbReference>
<dbReference type="Pfam" id="PF12584">
    <property type="entry name" value="TRAPPC10"/>
    <property type="match status" value="1"/>
</dbReference>
<dbReference type="GO" id="GO:0034498">
    <property type="term" value="P:early endosome to Golgi transport"/>
    <property type="evidence" value="ECO:0007669"/>
    <property type="project" value="TreeGrafter"/>
</dbReference>
<evidence type="ECO:0000313" key="7">
    <source>
        <dbReference type="EMBL" id="KZT11270.1"/>
    </source>
</evidence>
<evidence type="ECO:0000259" key="4">
    <source>
        <dbReference type="Pfam" id="PF12584"/>
    </source>
</evidence>
<organism evidence="7 8">
    <name type="scientific">Laetiporus sulphureus 93-53</name>
    <dbReference type="NCBI Taxonomy" id="1314785"/>
    <lineage>
        <taxon>Eukaryota</taxon>
        <taxon>Fungi</taxon>
        <taxon>Dikarya</taxon>
        <taxon>Basidiomycota</taxon>
        <taxon>Agaricomycotina</taxon>
        <taxon>Agaricomycetes</taxon>
        <taxon>Polyporales</taxon>
        <taxon>Laetiporus</taxon>
    </lineage>
</organism>
<dbReference type="PANTHER" id="PTHR13251:SF3">
    <property type="entry name" value="TRAFFICKING PROTEIN PARTICLE COMPLEX SUBUNIT 10"/>
    <property type="match status" value="1"/>
</dbReference>
<feature type="domain" description="TRAPPC10/Trs130 C-terminal" evidence="4">
    <location>
        <begin position="1018"/>
        <end position="1165"/>
    </location>
</feature>
<keyword evidence="3" id="KW-0333">Golgi apparatus</keyword>
<dbReference type="AlphaFoldDB" id="A0A165H5H4"/>
<name>A0A165H5H4_9APHY</name>
<dbReference type="EMBL" id="KV427607">
    <property type="protein sequence ID" value="KZT11270.1"/>
    <property type="molecule type" value="Genomic_DNA"/>
</dbReference>
<comment type="subcellular location">
    <subcellularLocation>
        <location evidence="1">Golgi apparatus</location>
    </subcellularLocation>
</comment>
<feature type="domain" description="DUF7077" evidence="6">
    <location>
        <begin position="709"/>
        <end position="816"/>
    </location>
</feature>
<dbReference type="OrthoDB" id="10256906at2759"/>
<feature type="domain" description="TRAPPC10/Trs130 N-terminal" evidence="5">
    <location>
        <begin position="1"/>
        <end position="318"/>
    </location>
</feature>
<keyword evidence="8" id="KW-1185">Reference proteome</keyword>
<accession>A0A165H5H4</accession>
<dbReference type="InterPro" id="IPR055505">
    <property type="entry name" value="DUF7077"/>
</dbReference>
<evidence type="ECO:0000256" key="3">
    <source>
        <dbReference type="ARBA" id="ARBA00023034"/>
    </source>
</evidence>
<dbReference type="InterPro" id="IPR022233">
    <property type="entry name" value="TRAPPC10/Trs130_C"/>
</dbReference>
<evidence type="ECO:0000259" key="6">
    <source>
        <dbReference type="Pfam" id="PF23274"/>
    </source>
</evidence>
<evidence type="ECO:0008006" key="9">
    <source>
        <dbReference type="Google" id="ProtNLM"/>
    </source>
</evidence>
<evidence type="ECO:0000256" key="2">
    <source>
        <dbReference type="ARBA" id="ARBA00022448"/>
    </source>
</evidence>
<dbReference type="Proteomes" id="UP000076871">
    <property type="component" value="Unassembled WGS sequence"/>
</dbReference>
<dbReference type="GO" id="GO:1990071">
    <property type="term" value="C:TRAPPII protein complex"/>
    <property type="evidence" value="ECO:0007669"/>
    <property type="project" value="InterPro"/>
</dbReference>
<reference evidence="7 8" key="1">
    <citation type="journal article" date="2016" name="Mol. Biol. Evol.">
        <title>Comparative Genomics of Early-Diverging Mushroom-Forming Fungi Provides Insights into the Origins of Lignocellulose Decay Capabilities.</title>
        <authorList>
            <person name="Nagy L.G."/>
            <person name="Riley R."/>
            <person name="Tritt A."/>
            <person name="Adam C."/>
            <person name="Daum C."/>
            <person name="Floudas D."/>
            <person name="Sun H."/>
            <person name="Yadav J.S."/>
            <person name="Pangilinan J."/>
            <person name="Larsson K.H."/>
            <person name="Matsuura K."/>
            <person name="Barry K."/>
            <person name="Labutti K."/>
            <person name="Kuo R."/>
            <person name="Ohm R.A."/>
            <person name="Bhattacharya S.S."/>
            <person name="Shirouzu T."/>
            <person name="Yoshinaga Y."/>
            <person name="Martin F.M."/>
            <person name="Grigoriev I.V."/>
            <person name="Hibbett D.S."/>
        </authorList>
    </citation>
    <scope>NUCLEOTIDE SEQUENCE [LARGE SCALE GENOMIC DNA]</scope>
    <source>
        <strain evidence="7 8">93-53</strain>
    </source>
</reference>
<dbReference type="InParanoid" id="A0A165H5H4"/>
<dbReference type="RefSeq" id="XP_040769010.1">
    <property type="nucleotide sequence ID" value="XM_040914125.1"/>
</dbReference>
<evidence type="ECO:0000313" key="8">
    <source>
        <dbReference type="Proteomes" id="UP000076871"/>
    </source>
</evidence>
<dbReference type="InterPro" id="IPR056913">
    <property type="entry name" value="TRAPPC10/Trs130_N"/>
</dbReference>
<dbReference type="Pfam" id="PF23274">
    <property type="entry name" value="DUF7077"/>
    <property type="match status" value="1"/>
</dbReference>
<dbReference type="GeneID" id="63831153"/>
<dbReference type="PANTHER" id="PTHR13251">
    <property type="entry name" value="EPILEPSY HOLOPROSENCEPHALY CANDIDATE 1/TMEM1"/>
    <property type="match status" value="1"/>
</dbReference>
<sequence>MSSHRVLVTYTSSPLYLSTDQWQHLRASLARQFPLRTLHWKSPSRSTIQTIPELHVDFVALESLRDEPSSQVPQTLLERPLLNTYFVVCEDSELYKNSVRKQIKEWHALVSTRKNQEWLIVHIVRPEGRTAQGRIFQIKSSVLDKIKADFNTDKRDRCVQLVWSAEYEHPAVWAELITKMKEGILLAFDSAFIQREEEVRRSEGQRAMPGWNFCTFFILKESLAMSLEGMNLFENALEQYNELEASFFKVLQEKNLSWFGALISPEPTDDSVALLSVNKKRYRDLILANSISVFDFRVYLLARQCALMSKLGKIAEICEKVVAFLSGFGRRLRELEDTLPPFFVESWTYSSALSVIDQCDVWANPPAMSKGAVARLNAVKGELLELAQQQLDIIGIRTGHLPSRPPFSIALPPPNPEMKTIEPRKRFSKKISRSELLKVLTDKEAFYDLYQQITNRAIEQYANAGRRKFALRLHGNLAALDLIRGRLPSALETYKSLPAHYAPHGWTALESFMRLQALTIHASSHKERDGDWISVVLEFLKAYVDDMGTELLMDVDDHKTYIAKLVAELRSAANALESDLLYPDHPAFSLRIISSSIRLSGTQDGALLDVVVRNHLPCELAADEVVVITTGYEGVQIQFTSQTTTIPTGTSTLTLFSPSVTPGLFTLQLSRIRLSRVVLEWKEIKGQLQAKGAKIKDLPTLVRIPKDLHSLDVRLHPPRIIEVGKPSKIMAILRTGRNDVSSVTLRLSSSTGVTFRTNEATLDSSESVKWEMTDNTITFCDIAQEREVVVFIPHSDASSYHTLRVNVSVEYVTKSEPDMARKIHLLRFVTTSLPMTINVEDFFRGTRLFTRFMLSTTSHQHVRVRAADLQPSDQDRDSIKVTNCRLQKPSVMTVTPAQSGRFLFQLDSLRGKAREPLKLYITYRMLREEVESFIEAAISQVIEESPSLQPRRAALVDKLIEALSGDANWIELYGLTGELLVPNIPDEEEAVLSRLKEILGGGKYSATLFGEWRNIIIPVDVPQIHILAAAQLRVLANPFFTEPTSGRILPLYAGQPVAAAVNVRTSFHWAPNEDEETCSYILRYDVEDMTGDWLVSGRKRGNFLAKDGTDFTIPVTLIALRHGELSLPQVGITALPLSGDRRMGMSPTPSCETYQVHGAEKVLVLPRGGRTTFIIDMGHESMESHVAVTA</sequence>